<proteinExistence type="evidence at transcript level"/>
<evidence type="ECO:0000313" key="1">
    <source>
        <dbReference type="EMBL" id="JAA65346.1"/>
    </source>
</evidence>
<sequence>MTSKICCPFPPAEERNKKSASQHHMFFFFSSFSVSSLSFSCHDVHTEDSSAFLIWHVSDPSVFCSSADLRVSRMFFF</sequence>
<name>A0A0K8R2Z0_IXORI</name>
<reference evidence="1" key="1">
    <citation type="submission" date="2012-12" db="EMBL/GenBank/DDBJ databases">
        <title>Identification and characterization of a phenylalanine ammonia-lyase gene family in Isatis indigotica Fort.</title>
        <authorList>
            <person name="Liu Q."/>
            <person name="Chen J."/>
            <person name="Zhou X."/>
            <person name="Di P."/>
            <person name="Xiao Y."/>
            <person name="Xuan H."/>
            <person name="Zhang L."/>
            <person name="Chen W."/>
        </authorList>
    </citation>
    <scope>NUCLEOTIDE SEQUENCE</scope>
    <source>
        <tissue evidence="1">Salivary gland</tissue>
    </source>
</reference>
<dbReference type="AlphaFoldDB" id="A0A0K8R2Z0"/>
<protein>
    <submittedName>
        <fullName evidence="1">Putative tho complex subunit</fullName>
    </submittedName>
</protein>
<accession>A0A0K8R2Z0</accession>
<dbReference type="EMBL" id="GADI01008462">
    <property type="protein sequence ID" value="JAA65346.1"/>
    <property type="molecule type" value="mRNA"/>
</dbReference>
<organism evidence="1">
    <name type="scientific">Ixodes ricinus</name>
    <name type="common">Common tick</name>
    <name type="synonym">Acarus ricinus</name>
    <dbReference type="NCBI Taxonomy" id="34613"/>
    <lineage>
        <taxon>Eukaryota</taxon>
        <taxon>Metazoa</taxon>
        <taxon>Ecdysozoa</taxon>
        <taxon>Arthropoda</taxon>
        <taxon>Chelicerata</taxon>
        <taxon>Arachnida</taxon>
        <taxon>Acari</taxon>
        <taxon>Parasitiformes</taxon>
        <taxon>Ixodida</taxon>
        <taxon>Ixodoidea</taxon>
        <taxon>Ixodidae</taxon>
        <taxon>Ixodinae</taxon>
        <taxon>Ixodes</taxon>
    </lineage>
</organism>